<dbReference type="InterPro" id="IPR012935">
    <property type="entry name" value="NuBaID_N"/>
</dbReference>
<keyword evidence="2" id="KW-0539">Nucleus</keyword>
<evidence type="ECO:0000259" key="3">
    <source>
        <dbReference type="Pfam" id="PF07967"/>
    </source>
</evidence>
<evidence type="ECO:0000313" key="4">
    <source>
        <dbReference type="EMBL" id="KAE8729014.1"/>
    </source>
</evidence>
<evidence type="ECO:0000256" key="2">
    <source>
        <dbReference type="ARBA" id="ARBA00023242"/>
    </source>
</evidence>
<comment type="caution">
    <text evidence="4">The sequence shown here is derived from an EMBL/GenBank/DDBJ whole genome shotgun (WGS) entry which is preliminary data.</text>
</comment>
<dbReference type="EMBL" id="VEPZ02000241">
    <property type="protein sequence ID" value="KAE8729014.1"/>
    <property type="molecule type" value="Genomic_DNA"/>
</dbReference>
<dbReference type="GO" id="GO:0008270">
    <property type="term" value="F:zinc ion binding"/>
    <property type="evidence" value="ECO:0007669"/>
    <property type="project" value="InterPro"/>
</dbReference>
<dbReference type="PANTHER" id="PTHR15835:SF6">
    <property type="entry name" value="ZINC FINGER C3HC-TYPE PROTEIN 1"/>
    <property type="match status" value="1"/>
</dbReference>
<protein>
    <recommendedName>
        <fullName evidence="3">C3HC-type domain-containing protein</fullName>
    </recommendedName>
</protein>
<gene>
    <name evidence="4" type="ORF">F3Y22_tig00004013pilonHSYRG00147</name>
</gene>
<evidence type="ECO:0000313" key="5">
    <source>
        <dbReference type="Proteomes" id="UP000436088"/>
    </source>
</evidence>
<accession>A0A6A3CKG4</accession>
<dbReference type="AlphaFoldDB" id="A0A6A3CKG4"/>
<comment type="subcellular location">
    <subcellularLocation>
        <location evidence="1">Nucleus</location>
    </subcellularLocation>
</comment>
<name>A0A6A3CKG4_HIBSY</name>
<proteinExistence type="predicted"/>
<reference evidence="4" key="1">
    <citation type="submission" date="2019-09" db="EMBL/GenBank/DDBJ databases">
        <title>Draft genome information of white flower Hibiscus syriacus.</title>
        <authorList>
            <person name="Kim Y.-M."/>
        </authorList>
    </citation>
    <scope>NUCLEOTIDE SEQUENCE [LARGE SCALE GENOMIC DNA]</scope>
    <source>
        <strain evidence="4">YM2019G1</strain>
    </source>
</reference>
<evidence type="ECO:0000256" key="1">
    <source>
        <dbReference type="ARBA" id="ARBA00004123"/>
    </source>
</evidence>
<organism evidence="4 5">
    <name type="scientific">Hibiscus syriacus</name>
    <name type="common">Rose of Sharon</name>
    <dbReference type="NCBI Taxonomy" id="106335"/>
    <lineage>
        <taxon>Eukaryota</taxon>
        <taxon>Viridiplantae</taxon>
        <taxon>Streptophyta</taxon>
        <taxon>Embryophyta</taxon>
        <taxon>Tracheophyta</taxon>
        <taxon>Spermatophyta</taxon>
        <taxon>Magnoliopsida</taxon>
        <taxon>eudicotyledons</taxon>
        <taxon>Gunneridae</taxon>
        <taxon>Pentapetalae</taxon>
        <taxon>rosids</taxon>
        <taxon>malvids</taxon>
        <taxon>Malvales</taxon>
        <taxon>Malvaceae</taxon>
        <taxon>Malvoideae</taxon>
        <taxon>Hibiscus</taxon>
    </lineage>
</organism>
<feature type="domain" description="C3HC-type" evidence="3">
    <location>
        <begin position="29"/>
        <end position="89"/>
    </location>
</feature>
<dbReference type="PANTHER" id="PTHR15835">
    <property type="entry name" value="NUCLEAR-INTERACTING PARTNER OF ALK"/>
    <property type="match status" value="1"/>
</dbReference>
<dbReference type="GO" id="GO:0005634">
    <property type="term" value="C:nucleus"/>
    <property type="evidence" value="ECO:0007669"/>
    <property type="project" value="UniProtKB-SubCell"/>
</dbReference>
<dbReference type="Proteomes" id="UP000436088">
    <property type="component" value="Unassembled WGS sequence"/>
</dbReference>
<sequence>MVNSSSPNPTLQNPNESTQIHLRGTDIGVENVASVFSLKLDSGHKLTCPWIDNVCDERLAEFPPTVPADLVDKFRARSNSLFQLMALPVISSSAIEFMRSPQLE</sequence>
<keyword evidence="5" id="KW-1185">Reference proteome</keyword>
<dbReference type="Pfam" id="PF07967">
    <property type="entry name" value="zf-C3HC"/>
    <property type="match status" value="1"/>
</dbReference>